<evidence type="ECO:0000256" key="4">
    <source>
        <dbReference type="SAM" id="Phobius"/>
    </source>
</evidence>
<evidence type="ECO:0000259" key="6">
    <source>
        <dbReference type="Pfam" id="PF22780"/>
    </source>
</evidence>
<reference evidence="7 8" key="1">
    <citation type="submission" date="2014-06" db="EMBL/GenBank/DDBJ databases">
        <title>Helicobacter pullorum isolates in fresh chicken meat - phenotypic and genotypic features.</title>
        <authorList>
            <person name="Borges V."/>
            <person name="Santos A."/>
            <person name="Correia C.B."/>
            <person name="Saraiva M."/>
            <person name="Menard A."/>
            <person name="Vieira L."/>
            <person name="Sampaio D.A."/>
            <person name="Gomes J.P."/>
            <person name="Oleastro M."/>
        </authorList>
    </citation>
    <scope>NUCLEOTIDE SEQUENCE [LARGE SCALE GENOMIC DNA]</scope>
    <source>
        <strain evidence="7 8">229334/12</strain>
    </source>
</reference>
<dbReference type="SUPFAM" id="SSF51905">
    <property type="entry name" value="FAD/NAD(P)-binding domain"/>
    <property type="match status" value="1"/>
</dbReference>
<dbReference type="InterPro" id="IPR004792">
    <property type="entry name" value="BaiN-like"/>
</dbReference>
<evidence type="ECO:0000256" key="3">
    <source>
        <dbReference type="ARBA" id="ARBA00022827"/>
    </source>
</evidence>
<evidence type="ECO:0000256" key="1">
    <source>
        <dbReference type="ARBA" id="ARBA00001974"/>
    </source>
</evidence>
<dbReference type="InterPro" id="IPR055178">
    <property type="entry name" value="RsdA/BaiN/AoA(So)-like_dom"/>
</dbReference>
<dbReference type="SUPFAM" id="SSF160996">
    <property type="entry name" value="HI0933 insert domain-like"/>
    <property type="match status" value="1"/>
</dbReference>
<dbReference type="STRING" id="35818.HPU229336_02040"/>
<dbReference type="EMBL" id="JNOC01000035">
    <property type="protein sequence ID" value="KPH55543.1"/>
    <property type="molecule type" value="Genomic_DNA"/>
</dbReference>
<dbReference type="RefSeq" id="WP_054198045.1">
    <property type="nucleotide sequence ID" value="NZ_JNOA01000032.1"/>
</dbReference>
<keyword evidence="3" id="KW-0274">FAD</keyword>
<evidence type="ECO:0000259" key="5">
    <source>
        <dbReference type="Pfam" id="PF03486"/>
    </source>
</evidence>
<dbReference type="Pfam" id="PF03486">
    <property type="entry name" value="HI0933_like"/>
    <property type="match status" value="1"/>
</dbReference>
<gene>
    <name evidence="7" type="ORF">HPU229334_06840</name>
</gene>
<dbReference type="Gene3D" id="3.50.50.60">
    <property type="entry name" value="FAD/NAD(P)-binding domain"/>
    <property type="match status" value="1"/>
</dbReference>
<organism evidence="7 8">
    <name type="scientific">Helicobacter pullorum</name>
    <dbReference type="NCBI Taxonomy" id="35818"/>
    <lineage>
        <taxon>Bacteria</taxon>
        <taxon>Pseudomonadati</taxon>
        <taxon>Campylobacterota</taxon>
        <taxon>Epsilonproteobacteria</taxon>
        <taxon>Campylobacterales</taxon>
        <taxon>Helicobacteraceae</taxon>
        <taxon>Helicobacter</taxon>
    </lineage>
</organism>
<evidence type="ECO:0000256" key="2">
    <source>
        <dbReference type="ARBA" id="ARBA00022630"/>
    </source>
</evidence>
<proteinExistence type="predicted"/>
<dbReference type="PANTHER" id="PTHR42887">
    <property type="entry name" value="OS12G0638800 PROTEIN"/>
    <property type="match status" value="1"/>
</dbReference>
<dbReference type="Gene3D" id="2.40.30.10">
    <property type="entry name" value="Translation factors"/>
    <property type="match status" value="1"/>
</dbReference>
<name>A0A0N1EHZ3_9HELI</name>
<dbReference type="InterPro" id="IPR057661">
    <property type="entry name" value="RsdA/BaiN/AoA(So)_Rossmann"/>
</dbReference>
<keyword evidence="4" id="KW-1133">Transmembrane helix</keyword>
<dbReference type="Proteomes" id="UP000037997">
    <property type="component" value="Unassembled WGS sequence"/>
</dbReference>
<feature type="domain" description="RsdA/BaiN/AoA(So)-like Rossmann fold-like" evidence="5">
    <location>
        <begin position="8"/>
        <end position="399"/>
    </location>
</feature>
<evidence type="ECO:0000313" key="8">
    <source>
        <dbReference type="Proteomes" id="UP000037997"/>
    </source>
</evidence>
<dbReference type="Pfam" id="PF22780">
    <property type="entry name" value="HI0933_like_1st"/>
    <property type="match status" value="1"/>
</dbReference>
<dbReference type="InterPro" id="IPR036188">
    <property type="entry name" value="FAD/NAD-bd_sf"/>
</dbReference>
<evidence type="ECO:0000313" key="7">
    <source>
        <dbReference type="EMBL" id="KPH55543.1"/>
    </source>
</evidence>
<dbReference type="AlphaFoldDB" id="A0A0N1EHZ3"/>
<dbReference type="InterPro" id="IPR023166">
    <property type="entry name" value="BaiN-like_dom_sf"/>
</dbReference>
<feature type="transmembrane region" description="Helical" evidence="4">
    <location>
        <begin position="12"/>
        <end position="35"/>
    </location>
</feature>
<accession>A0A0N1EHZ3</accession>
<dbReference type="NCBIfam" id="TIGR00275">
    <property type="entry name" value="aminoacetone oxidase family FAD-binding enzyme"/>
    <property type="match status" value="1"/>
</dbReference>
<keyword evidence="4" id="KW-0472">Membrane</keyword>
<dbReference type="PANTHER" id="PTHR42887:SF2">
    <property type="entry name" value="OS12G0638800 PROTEIN"/>
    <property type="match status" value="1"/>
</dbReference>
<sequence>MGVSNNFKIAIIGAGASGIFCATLLASLKIPLILFDKNKTLGKKLLATGNGHCNIHNKNLKHSCYQSTSFTPQEIQTILNNFDYFAFEKHCKKIGLFLECKDNGKIYPASSSAKSVINIFESLLKESHISLKLQEEILSLSYKEESFCLQSTQNSYTFSHVILACGSEASPKLGGSDKGLLLAQKLGLEILPTYPSLVPLKLNSTAINNLSGIKIKANITLKDDDSTLFKTYDDILFTNYGVSGFGILDLSSYLHQAKNPKIILDLLPNFSSQQLEKSLIYLIKSYPNRSTQEILSGFIHPKLAQLLSENLKLKITNTKTIKHTIYTLKNLLLDSPSYYGFESAEVSGGGVSGNEISKQTFESKKFKNLYLIGEMLDIVGNRGGYNLAFAWASAWACTKAISTHLAQRGL</sequence>
<comment type="caution">
    <text evidence="7">The sequence shown here is derived from an EMBL/GenBank/DDBJ whole genome shotgun (WGS) entry which is preliminary data.</text>
</comment>
<keyword evidence="4" id="KW-0812">Transmembrane</keyword>
<dbReference type="Gene3D" id="1.10.8.260">
    <property type="entry name" value="HI0933 insert domain-like"/>
    <property type="match status" value="1"/>
</dbReference>
<comment type="cofactor">
    <cofactor evidence="1">
        <name>FAD</name>
        <dbReference type="ChEBI" id="CHEBI:57692"/>
    </cofactor>
</comment>
<protein>
    <submittedName>
        <fullName evidence="7">Flavoprotein</fullName>
    </submittedName>
</protein>
<keyword evidence="2" id="KW-0285">Flavoprotein</keyword>
<dbReference type="PATRIC" id="fig|35818.11.peg.1352"/>
<feature type="domain" description="RsdA/BaiN/AoA(So)-like insert" evidence="6">
    <location>
        <begin position="194"/>
        <end position="319"/>
    </location>
</feature>